<organism evidence="1">
    <name type="scientific">Myoviridae sp. ctEtC12</name>
    <dbReference type="NCBI Taxonomy" id="2825062"/>
    <lineage>
        <taxon>Viruses</taxon>
        <taxon>Duplodnaviria</taxon>
        <taxon>Heunggongvirae</taxon>
        <taxon>Uroviricota</taxon>
        <taxon>Caudoviricetes</taxon>
    </lineage>
</organism>
<protein>
    <submittedName>
        <fullName evidence="1">Uncharacterized protein</fullName>
    </submittedName>
</protein>
<proteinExistence type="predicted"/>
<accession>A0A8S5V308</accession>
<name>A0A8S5V308_9CAUD</name>
<sequence>MTLTRTLKDATVTVRTLPASEAWGVSYLVQIRVERGHRTDIQTFESVEALALRRPLIVRP</sequence>
<reference evidence="1" key="1">
    <citation type="journal article" date="2021" name="Proc. Natl. Acad. Sci. U.S.A.">
        <title>A Catalog of Tens of Thousands of Viruses from Human Metagenomes Reveals Hidden Associations with Chronic Diseases.</title>
        <authorList>
            <person name="Tisza M.J."/>
            <person name="Buck C.B."/>
        </authorList>
    </citation>
    <scope>NUCLEOTIDE SEQUENCE</scope>
    <source>
        <strain evidence="1">CtEtC12</strain>
    </source>
</reference>
<evidence type="ECO:0000313" key="1">
    <source>
        <dbReference type="EMBL" id="DAG01138.1"/>
    </source>
</evidence>
<dbReference type="EMBL" id="BK016187">
    <property type="protein sequence ID" value="DAG01138.1"/>
    <property type="molecule type" value="Genomic_DNA"/>
</dbReference>